<feature type="transmembrane region" description="Helical" evidence="1">
    <location>
        <begin position="12"/>
        <end position="34"/>
    </location>
</feature>
<feature type="transmembrane region" description="Helical" evidence="1">
    <location>
        <begin position="91"/>
        <end position="110"/>
    </location>
</feature>
<evidence type="ECO:0000313" key="3">
    <source>
        <dbReference type="Proteomes" id="UP000199696"/>
    </source>
</evidence>
<evidence type="ECO:0000313" key="2">
    <source>
        <dbReference type="EMBL" id="SCL54916.1"/>
    </source>
</evidence>
<dbReference type="Proteomes" id="UP000199696">
    <property type="component" value="Unassembled WGS sequence"/>
</dbReference>
<protein>
    <submittedName>
        <fullName evidence="2">Uncharacterized protein</fullName>
    </submittedName>
</protein>
<keyword evidence="1" id="KW-1133">Transmembrane helix</keyword>
<gene>
    <name evidence="2" type="ORF">GA0070604_3097</name>
</gene>
<keyword evidence="1" id="KW-0472">Membrane</keyword>
<reference evidence="3" key="1">
    <citation type="submission" date="2016-06" db="EMBL/GenBank/DDBJ databases">
        <authorList>
            <person name="Varghese N."/>
            <person name="Submissions Spin"/>
        </authorList>
    </citation>
    <scope>NUCLEOTIDE SEQUENCE [LARGE SCALE GENOMIC DNA]</scope>
    <source>
        <strain evidence="3">DSM 44814</strain>
    </source>
</reference>
<feature type="transmembrane region" description="Helical" evidence="1">
    <location>
        <begin position="130"/>
        <end position="149"/>
    </location>
</feature>
<keyword evidence="3" id="KW-1185">Reference proteome</keyword>
<accession>A0A1C6ULH5</accession>
<evidence type="ECO:0000256" key="1">
    <source>
        <dbReference type="SAM" id="Phobius"/>
    </source>
</evidence>
<name>A0A1C6ULH5_9ACTN</name>
<dbReference type="STRING" id="227316.GA0070604_3097"/>
<organism evidence="2 3">
    <name type="scientific">Micromonospora eburnea</name>
    <dbReference type="NCBI Taxonomy" id="227316"/>
    <lineage>
        <taxon>Bacteria</taxon>
        <taxon>Bacillati</taxon>
        <taxon>Actinomycetota</taxon>
        <taxon>Actinomycetes</taxon>
        <taxon>Micromonosporales</taxon>
        <taxon>Micromonosporaceae</taxon>
        <taxon>Micromonospora</taxon>
    </lineage>
</organism>
<keyword evidence="1" id="KW-0812">Transmembrane</keyword>
<feature type="transmembrane region" description="Helical" evidence="1">
    <location>
        <begin position="46"/>
        <end position="71"/>
    </location>
</feature>
<dbReference type="AlphaFoldDB" id="A0A1C6ULH5"/>
<proteinExistence type="predicted"/>
<dbReference type="RefSeq" id="WP_091118566.1">
    <property type="nucleotide sequence ID" value="NZ_FMHY01000002.1"/>
</dbReference>
<dbReference type="OrthoDB" id="4464568at2"/>
<sequence>MADLAARFRSAYGAPLGHLLLLVGAFAVTGWVALRLAAEPAAGRMLIWFVGAAIAHDLVLFPVYGLADAVLRHAPGTRVVPSVGPSPLNHVRVPALASGLLFLVFLPGILRLDAPAYLAASGQDQRPFLVRWLLATAALFLASAVGYALRRWARRR</sequence>
<dbReference type="EMBL" id="FMHY01000002">
    <property type="protein sequence ID" value="SCL54916.1"/>
    <property type="molecule type" value="Genomic_DNA"/>
</dbReference>